<accession>A0AA87Z103</accession>
<protein>
    <submittedName>
        <fullName evidence="1">Uncharacterized protein</fullName>
    </submittedName>
</protein>
<comment type="caution">
    <text evidence="1">The sequence shown here is derived from an EMBL/GenBank/DDBJ whole genome shotgun (WGS) entry which is preliminary data.</text>
</comment>
<proteinExistence type="predicted"/>
<dbReference type="Proteomes" id="UP001187192">
    <property type="component" value="Unassembled WGS sequence"/>
</dbReference>
<organism evidence="1 2">
    <name type="scientific">Ficus carica</name>
    <name type="common">Common fig</name>
    <dbReference type="NCBI Taxonomy" id="3494"/>
    <lineage>
        <taxon>Eukaryota</taxon>
        <taxon>Viridiplantae</taxon>
        <taxon>Streptophyta</taxon>
        <taxon>Embryophyta</taxon>
        <taxon>Tracheophyta</taxon>
        <taxon>Spermatophyta</taxon>
        <taxon>Magnoliopsida</taxon>
        <taxon>eudicotyledons</taxon>
        <taxon>Gunneridae</taxon>
        <taxon>Pentapetalae</taxon>
        <taxon>rosids</taxon>
        <taxon>fabids</taxon>
        <taxon>Rosales</taxon>
        <taxon>Moraceae</taxon>
        <taxon>Ficeae</taxon>
        <taxon>Ficus</taxon>
    </lineage>
</organism>
<reference evidence="1" key="1">
    <citation type="submission" date="2023-07" db="EMBL/GenBank/DDBJ databases">
        <title>draft genome sequence of fig (Ficus carica).</title>
        <authorList>
            <person name="Takahashi T."/>
            <person name="Nishimura K."/>
        </authorList>
    </citation>
    <scope>NUCLEOTIDE SEQUENCE</scope>
</reference>
<dbReference type="EMBL" id="BTGU01000001">
    <property type="protein sequence ID" value="GMN26447.1"/>
    <property type="molecule type" value="Genomic_DNA"/>
</dbReference>
<keyword evidence="2" id="KW-1185">Reference proteome</keyword>
<evidence type="ECO:0000313" key="1">
    <source>
        <dbReference type="EMBL" id="GMN26447.1"/>
    </source>
</evidence>
<evidence type="ECO:0000313" key="2">
    <source>
        <dbReference type="Proteomes" id="UP001187192"/>
    </source>
</evidence>
<sequence>MAARGGGREEKSRNTRMLARVFAQI</sequence>
<gene>
    <name evidence="1" type="ORF">TIFTF001_001313</name>
</gene>
<name>A0AA87Z103_FICCA</name>
<dbReference type="AlphaFoldDB" id="A0AA87Z103"/>